<name>A0A345KPB9_9CAUD</name>
<organism evidence="1 2">
    <name type="scientific">Gordonia phage Ribeye</name>
    <dbReference type="NCBI Taxonomy" id="2250417"/>
    <lineage>
        <taxon>Viruses</taxon>
        <taxon>Duplodnaviria</taxon>
        <taxon>Heunggongvirae</taxon>
        <taxon>Uroviricota</taxon>
        <taxon>Caudoviricetes</taxon>
        <taxon>Stackebrandtviridae</taxon>
        <taxon>Schenleyvirinae</taxon>
        <taxon>Kroosvirus</taxon>
        <taxon>Kroosvirus ribeye</taxon>
    </lineage>
</organism>
<reference evidence="1 2" key="1">
    <citation type="submission" date="2018-06" db="EMBL/GenBank/DDBJ databases">
        <authorList>
            <person name="Plymale R.C."/>
            <person name="Vermillion C.D."/>
            <person name="Bowman H."/>
            <person name="Gills J.R."/>
            <person name="Wooten L.C."/>
            <person name="Askins J.L."/>
            <person name="Brownlee C.M."/>
            <person name="Davis H.K."/>
            <person name="Edmondson E.M."/>
            <person name="Edwards S.L."/>
            <person name="Haberman K.L."/>
            <person name="Jacobs K.R."/>
            <person name="Jones G.C."/>
            <person name="Livingston L.W."/>
            <person name="Masengale M.E."/>
            <person name="Morrison C.M."/>
            <person name="Mullins A.M."/>
            <person name="Pate M.D."/>
            <person name="Pennington B.T."/>
            <person name="Pickard K.N."/>
            <person name="Rainwater D.R."/>
            <person name="Studdard A.C."/>
            <person name="Walker A.L."/>
            <person name="Reyna N.S."/>
            <person name="Garlena R.A."/>
            <person name="Russell D.A."/>
            <person name="Pope W.H."/>
            <person name="Jacobs-Sera D."/>
            <person name="Hendrix R.W."/>
            <person name="Hatfull G.F."/>
        </authorList>
    </citation>
    <scope>NUCLEOTIDE SEQUENCE [LARGE SCALE GENOMIC DNA]</scope>
</reference>
<dbReference type="Proteomes" id="UP000257630">
    <property type="component" value="Segment"/>
</dbReference>
<dbReference type="KEGG" id="vg:63026689"/>
<dbReference type="GeneID" id="63026689"/>
<dbReference type="RefSeq" id="YP_010002142.1">
    <property type="nucleotide sequence ID" value="NC_053241.1"/>
</dbReference>
<sequence length="147" mass="16229">MSTTMVTYGSPEMVDVGVSATDMTEKTRAEPQDASLIFGRVPDPIVGTAFEVLIGYRYTFSVGGQQVHEFKHYLGETRDAYTVVELPDGSRYFATGDGLFAAHQGRAGTRVTLRDEGEWSRFGWHVEGDRVGWAIGSGVFDSRRVLQ</sequence>
<accession>A0A345KPB9</accession>
<keyword evidence="2" id="KW-1185">Reference proteome</keyword>
<evidence type="ECO:0000313" key="2">
    <source>
        <dbReference type="Proteomes" id="UP000257630"/>
    </source>
</evidence>
<evidence type="ECO:0000313" key="1">
    <source>
        <dbReference type="EMBL" id="AXH44871.1"/>
    </source>
</evidence>
<dbReference type="EMBL" id="MH450129">
    <property type="protein sequence ID" value="AXH44871.1"/>
    <property type="molecule type" value="Genomic_DNA"/>
</dbReference>
<proteinExistence type="predicted"/>
<gene>
    <name evidence="1" type="primary">8</name>
    <name evidence="1" type="ORF">SEA_RIBEYE_8</name>
</gene>
<protein>
    <submittedName>
        <fullName evidence="1">Uncharacterized protein</fullName>
    </submittedName>
</protein>